<evidence type="ECO:0000259" key="2">
    <source>
        <dbReference type="PROSITE" id="PS50878"/>
    </source>
</evidence>
<dbReference type="Proteomes" id="UP000762676">
    <property type="component" value="Unassembled WGS sequence"/>
</dbReference>
<dbReference type="GO" id="GO:0004519">
    <property type="term" value="F:endonuclease activity"/>
    <property type="evidence" value="ECO:0007669"/>
    <property type="project" value="UniProtKB-KW"/>
</dbReference>
<dbReference type="InterPro" id="IPR000477">
    <property type="entry name" value="RT_dom"/>
</dbReference>
<dbReference type="InterPro" id="IPR036691">
    <property type="entry name" value="Endo/exonu/phosph_ase_sf"/>
</dbReference>
<dbReference type="Pfam" id="PF00078">
    <property type="entry name" value="RVT_1"/>
    <property type="match status" value="1"/>
</dbReference>
<keyword evidence="3" id="KW-0540">Nuclease</keyword>
<protein>
    <submittedName>
        <fullName evidence="3">Endonuclease-reverse transcriptase</fullName>
    </submittedName>
</protein>
<dbReference type="CDD" id="cd09076">
    <property type="entry name" value="L1-EN"/>
    <property type="match status" value="1"/>
</dbReference>
<dbReference type="Gene3D" id="3.60.10.10">
    <property type="entry name" value="Endonuclease/exonuclease/phosphatase"/>
    <property type="match status" value="1"/>
</dbReference>
<feature type="domain" description="Reverse transcriptase" evidence="2">
    <location>
        <begin position="552"/>
        <end position="736"/>
    </location>
</feature>
<gene>
    <name evidence="3" type="ORF">ElyMa_004613600</name>
</gene>
<dbReference type="PANTHER" id="PTHR19446">
    <property type="entry name" value="REVERSE TRANSCRIPTASES"/>
    <property type="match status" value="1"/>
</dbReference>
<dbReference type="Pfam" id="PF03372">
    <property type="entry name" value="Exo_endo_phos"/>
    <property type="match status" value="1"/>
</dbReference>
<organism evidence="3 4">
    <name type="scientific">Elysia marginata</name>
    <dbReference type="NCBI Taxonomy" id="1093978"/>
    <lineage>
        <taxon>Eukaryota</taxon>
        <taxon>Metazoa</taxon>
        <taxon>Spiralia</taxon>
        <taxon>Lophotrochozoa</taxon>
        <taxon>Mollusca</taxon>
        <taxon>Gastropoda</taxon>
        <taxon>Heterobranchia</taxon>
        <taxon>Euthyneura</taxon>
        <taxon>Panpulmonata</taxon>
        <taxon>Sacoglossa</taxon>
        <taxon>Placobranchoidea</taxon>
        <taxon>Plakobranchidae</taxon>
        <taxon>Elysia</taxon>
    </lineage>
</organism>
<feature type="region of interest" description="Disordered" evidence="1">
    <location>
        <begin position="352"/>
        <end position="379"/>
    </location>
</feature>
<dbReference type="CDD" id="cd01650">
    <property type="entry name" value="RT_nLTR_like"/>
    <property type="match status" value="1"/>
</dbReference>
<sequence length="736" mass="85060">MATSNFNSALGKRESLKKGSPARWIAREDPGAHASSSSYRIKLGTWNVRTLNEPGALRCVLQEMEHMDLDLLGIAETHWPDRRDFRTQSPKSKANYRVIHSGGEQRDFGVALILNDRMSNALKYFVFVSKRIIYAKFTEQLHDTLLIQAYAPTAEHPVEEIEQFYDDLSEIINTKKAWKDKLLVVGDFNAKVGKEREGGIVGPFGLGERDNSGSLLIEFCKKHNLFITNTWFEQKESARYTWKSPGDRYRNQIDFVLCNQRYRNSILNSKVRHGVDFWSDHEPVIITSQTRLKSITRSPAKIHPEKWNLARLTDKDCKFAETCDEKFKSIPTEHMDPEQRWNNIKTTIKETADETVGKKKQEAKQHWMTTEGKKTHEAKQHWMTTEILDMMEERRKKKDLMTPEKYREMCHNIQRECRKAKEDYYDRKCSEIESLDKCHSNKKYEKTKKLKKPSGKVNLGIKDKDGKLLQDDADILNRWTQYIGEDLFNDERPEKPSIDVSDNLAEITTSEVVKAISHLARNKSPGEDELPAELLQALGTSGKEEITTLINDIYKTGVIPKDFTSGVFVALSKVNRATNCSDYRIISLISHASKILLRVIMNRINPIIDKHLDDTQLGFRKGKGTRDGIFLLRNTCERMMDIKKDLYLCFVDYAKAFDRVNHEKLMEVLAKAGIPSHERRLGKIEGKRGPGRPKRNWMDDVKEWSSSKSYGDTKRKAENREEWRDMIANLETEDGT</sequence>
<evidence type="ECO:0000313" key="4">
    <source>
        <dbReference type="Proteomes" id="UP000762676"/>
    </source>
</evidence>
<keyword evidence="4" id="KW-1185">Reference proteome</keyword>
<dbReference type="AlphaFoldDB" id="A0AAV4HXL3"/>
<evidence type="ECO:0000313" key="3">
    <source>
        <dbReference type="EMBL" id="GFS02704.1"/>
    </source>
</evidence>
<dbReference type="InterPro" id="IPR005135">
    <property type="entry name" value="Endo/exonuclease/phosphatase"/>
</dbReference>
<accession>A0AAV4HXL3</accession>
<dbReference type="PROSITE" id="PS50878">
    <property type="entry name" value="RT_POL"/>
    <property type="match status" value="1"/>
</dbReference>
<keyword evidence="3" id="KW-0378">Hydrolase</keyword>
<dbReference type="EMBL" id="BMAT01009250">
    <property type="protein sequence ID" value="GFS02704.1"/>
    <property type="molecule type" value="Genomic_DNA"/>
</dbReference>
<name>A0AAV4HXL3_9GAST</name>
<reference evidence="3 4" key="1">
    <citation type="journal article" date="2021" name="Elife">
        <title>Chloroplast acquisition without the gene transfer in kleptoplastic sea slugs, Plakobranchus ocellatus.</title>
        <authorList>
            <person name="Maeda T."/>
            <person name="Takahashi S."/>
            <person name="Yoshida T."/>
            <person name="Shimamura S."/>
            <person name="Takaki Y."/>
            <person name="Nagai Y."/>
            <person name="Toyoda A."/>
            <person name="Suzuki Y."/>
            <person name="Arimoto A."/>
            <person name="Ishii H."/>
            <person name="Satoh N."/>
            <person name="Nishiyama T."/>
            <person name="Hasebe M."/>
            <person name="Maruyama T."/>
            <person name="Minagawa J."/>
            <person name="Obokata J."/>
            <person name="Shigenobu S."/>
        </authorList>
    </citation>
    <scope>NUCLEOTIDE SEQUENCE [LARGE SCALE GENOMIC DNA]</scope>
</reference>
<comment type="caution">
    <text evidence="3">The sequence shown here is derived from an EMBL/GenBank/DDBJ whole genome shotgun (WGS) entry which is preliminary data.</text>
</comment>
<keyword evidence="3" id="KW-0255">Endonuclease</keyword>
<proteinExistence type="predicted"/>
<evidence type="ECO:0000256" key="1">
    <source>
        <dbReference type="SAM" id="MobiDB-lite"/>
    </source>
</evidence>
<dbReference type="SUPFAM" id="SSF56672">
    <property type="entry name" value="DNA/RNA polymerases"/>
    <property type="match status" value="1"/>
</dbReference>
<dbReference type="SUPFAM" id="SSF56219">
    <property type="entry name" value="DNase I-like"/>
    <property type="match status" value="1"/>
</dbReference>
<dbReference type="InterPro" id="IPR043502">
    <property type="entry name" value="DNA/RNA_pol_sf"/>
</dbReference>